<dbReference type="Proteomes" id="UP000489600">
    <property type="component" value="Unassembled WGS sequence"/>
</dbReference>
<gene>
    <name evidence="2" type="ORF">ANE_LOCUS7014</name>
</gene>
<evidence type="ECO:0008006" key="4">
    <source>
        <dbReference type="Google" id="ProtNLM"/>
    </source>
</evidence>
<name>A0A565B6T2_9BRAS</name>
<comment type="caution">
    <text evidence="2">The sequence shown here is derived from an EMBL/GenBank/DDBJ whole genome shotgun (WGS) entry which is preliminary data.</text>
</comment>
<feature type="region of interest" description="Disordered" evidence="1">
    <location>
        <begin position="1"/>
        <end position="80"/>
    </location>
</feature>
<feature type="compositionally biased region" description="Acidic residues" evidence="1">
    <location>
        <begin position="42"/>
        <end position="58"/>
    </location>
</feature>
<sequence length="241" mass="27217">MAPNKSSDGETKDGYSGEMETSTDVASSLLGKRKVEFSTPEDSSESEGVEEDVEDSDSDWDKDSFDGVEYQPSDDDGEYSDEEFHQKCVCYRRAVIETKGFFEESDDFPAFLWSGIAPVPDLDEEFDESMTTREFIGNMASVCVEKYNKRNDKNLKYERVLRANFNPGGRTTYYITIAARESDSPSAPLVEYQAKVIWCAGETYPILCRPSPSPVKKVEGDGRYQLKEVDKVKEEIGRRIS</sequence>
<dbReference type="InterPro" id="IPR006525">
    <property type="entry name" value="Cystatin-related_pln"/>
</dbReference>
<dbReference type="EMBL" id="CABITT030000003">
    <property type="protein sequence ID" value="VVA96569.1"/>
    <property type="molecule type" value="Genomic_DNA"/>
</dbReference>
<dbReference type="PANTHER" id="PTHR31228">
    <property type="entry name" value="CYSTATIN/MONELLIN SUPERFAMILY PROTEIN"/>
    <property type="match status" value="1"/>
</dbReference>
<dbReference type="Gene3D" id="3.10.450.10">
    <property type="match status" value="1"/>
</dbReference>
<proteinExistence type="predicted"/>
<accession>A0A565B6T2</accession>
<dbReference type="SUPFAM" id="SSF54403">
    <property type="entry name" value="Cystatin/monellin"/>
    <property type="match status" value="1"/>
</dbReference>
<protein>
    <recommendedName>
        <fullName evidence="4">Cystatin domain-containing protein</fullName>
    </recommendedName>
</protein>
<reference evidence="2" key="1">
    <citation type="submission" date="2019-07" db="EMBL/GenBank/DDBJ databases">
        <authorList>
            <person name="Dittberner H."/>
        </authorList>
    </citation>
    <scope>NUCLEOTIDE SEQUENCE [LARGE SCALE GENOMIC DNA]</scope>
</reference>
<dbReference type="NCBIfam" id="TIGR01638">
    <property type="entry name" value="Atha_cystat_rel"/>
    <property type="match status" value="1"/>
</dbReference>
<evidence type="ECO:0000313" key="2">
    <source>
        <dbReference type="EMBL" id="VVA96569.1"/>
    </source>
</evidence>
<keyword evidence="3" id="KW-1185">Reference proteome</keyword>
<evidence type="ECO:0000256" key="1">
    <source>
        <dbReference type="SAM" id="MobiDB-lite"/>
    </source>
</evidence>
<dbReference type="OrthoDB" id="1076851at2759"/>
<evidence type="ECO:0000313" key="3">
    <source>
        <dbReference type="Proteomes" id="UP000489600"/>
    </source>
</evidence>
<dbReference type="PANTHER" id="PTHR31228:SF3">
    <property type="entry name" value="CYSTATIN-LIKE PROTEIN"/>
    <property type="match status" value="1"/>
</dbReference>
<organism evidence="2 3">
    <name type="scientific">Arabis nemorensis</name>
    <dbReference type="NCBI Taxonomy" id="586526"/>
    <lineage>
        <taxon>Eukaryota</taxon>
        <taxon>Viridiplantae</taxon>
        <taxon>Streptophyta</taxon>
        <taxon>Embryophyta</taxon>
        <taxon>Tracheophyta</taxon>
        <taxon>Spermatophyta</taxon>
        <taxon>Magnoliopsida</taxon>
        <taxon>eudicotyledons</taxon>
        <taxon>Gunneridae</taxon>
        <taxon>Pentapetalae</taxon>
        <taxon>rosids</taxon>
        <taxon>malvids</taxon>
        <taxon>Brassicales</taxon>
        <taxon>Brassicaceae</taxon>
        <taxon>Arabideae</taxon>
        <taxon>Arabis</taxon>
    </lineage>
</organism>
<dbReference type="AlphaFoldDB" id="A0A565B6T2"/>
<dbReference type="InterPro" id="IPR046350">
    <property type="entry name" value="Cystatin_sf"/>
</dbReference>